<dbReference type="InterPro" id="IPR051120">
    <property type="entry name" value="ABC_AA/LPS_Transport"/>
</dbReference>
<evidence type="ECO:0000259" key="4">
    <source>
        <dbReference type="PROSITE" id="PS50893"/>
    </source>
</evidence>
<dbReference type="InterPro" id="IPR003593">
    <property type="entry name" value="AAA+_ATPase"/>
</dbReference>
<dbReference type="RefSeq" id="WP_382420697.1">
    <property type="nucleotide sequence ID" value="NZ_JBHSCW010000001.1"/>
</dbReference>
<reference evidence="6" key="1">
    <citation type="journal article" date="2019" name="Int. J. Syst. Evol. Microbiol.">
        <title>The Global Catalogue of Microorganisms (GCM) 10K type strain sequencing project: providing services to taxonomists for standard genome sequencing and annotation.</title>
        <authorList>
            <consortium name="The Broad Institute Genomics Platform"/>
            <consortium name="The Broad Institute Genome Sequencing Center for Infectious Disease"/>
            <person name="Wu L."/>
            <person name="Ma J."/>
        </authorList>
    </citation>
    <scope>NUCLEOTIDE SEQUENCE [LARGE SCALE GENOMIC DNA]</scope>
    <source>
        <strain evidence="6">CECT 8472</strain>
    </source>
</reference>
<dbReference type="PROSITE" id="PS50893">
    <property type="entry name" value="ABC_TRANSPORTER_2"/>
    <property type="match status" value="1"/>
</dbReference>
<organism evidence="5 6">
    <name type="scientific">Fodinicurvata halophila</name>
    <dbReference type="NCBI Taxonomy" id="1419723"/>
    <lineage>
        <taxon>Bacteria</taxon>
        <taxon>Pseudomonadati</taxon>
        <taxon>Pseudomonadota</taxon>
        <taxon>Alphaproteobacteria</taxon>
        <taxon>Rhodospirillales</taxon>
        <taxon>Rhodovibrionaceae</taxon>
        <taxon>Fodinicurvata</taxon>
    </lineage>
</organism>
<feature type="domain" description="ABC transporter" evidence="4">
    <location>
        <begin position="10"/>
        <end position="238"/>
    </location>
</feature>
<dbReference type="Gene3D" id="3.40.50.300">
    <property type="entry name" value="P-loop containing nucleotide triphosphate hydrolases"/>
    <property type="match status" value="1"/>
</dbReference>
<evidence type="ECO:0000313" key="6">
    <source>
        <dbReference type="Proteomes" id="UP001595799"/>
    </source>
</evidence>
<dbReference type="Pfam" id="PF00005">
    <property type="entry name" value="ABC_tran"/>
    <property type="match status" value="1"/>
</dbReference>
<keyword evidence="6" id="KW-1185">Reference proteome</keyword>
<dbReference type="SMART" id="SM00382">
    <property type="entry name" value="AAA"/>
    <property type="match status" value="1"/>
</dbReference>
<keyword evidence="3 5" id="KW-0067">ATP-binding</keyword>
<proteinExistence type="predicted"/>
<gene>
    <name evidence="5" type="ORF">ACFOW6_02250</name>
</gene>
<dbReference type="InterPro" id="IPR003439">
    <property type="entry name" value="ABC_transporter-like_ATP-bd"/>
</dbReference>
<name>A0ABV8UHP7_9PROT</name>
<evidence type="ECO:0000313" key="5">
    <source>
        <dbReference type="EMBL" id="MFC4350358.1"/>
    </source>
</evidence>
<dbReference type="Proteomes" id="UP001595799">
    <property type="component" value="Unassembled WGS sequence"/>
</dbReference>
<keyword evidence="1" id="KW-0813">Transport</keyword>
<dbReference type="GO" id="GO:0005524">
    <property type="term" value="F:ATP binding"/>
    <property type="evidence" value="ECO:0007669"/>
    <property type="project" value="UniProtKB-KW"/>
</dbReference>
<accession>A0ABV8UHP7</accession>
<dbReference type="SUPFAM" id="SSF52540">
    <property type="entry name" value="P-loop containing nucleoside triphosphate hydrolases"/>
    <property type="match status" value="1"/>
</dbReference>
<evidence type="ECO:0000256" key="1">
    <source>
        <dbReference type="ARBA" id="ARBA00022448"/>
    </source>
</evidence>
<dbReference type="EMBL" id="JBHSCW010000001">
    <property type="protein sequence ID" value="MFC4350358.1"/>
    <property type="molecule type" value="Genomic_DNA"/>
</dbReference>
<dbReference type="InterPro" id="IPR027417">
    <property type="entry name" value="P-loop_NTPase"/>
</dbReference>
<protein>
    <submittedName>
        <fullName evidence="5">ATP-binding cassette domain-containing protein</fullName>
    </submittedName>
</protein>
<sequence>MPETSSTPLLSVDSVSKRFGGLTAVDTVSLKAWSGQMQCIIGPNGAGKSTLFNMLCGSESPTEGTILFQDIDITRLPLHRIARLGISRKFQVPSVFDELTVEDNLDLASKEHGAAAARRVDEVLETVQLSGQRTVKASELAHGQKQWLEIGIALMPVPQLLLLDEPTAGMTRDETQKTADLLKEVQAGISTIVIEHDMSFVRKLNCHTIVLHQGKLLKEGAFSDVEQDQTVREVYLGKQ</sequence>
<keyword evidence="2" id="KW-0547">Nucleotide-binding</keyword>
<evidence type="ECO:0000256" key="3">
    <source>
        <dbReference type="ARBA" id="ARBA00022840"/>
    </source>
</evidence>
<dbReference type="CDD" id="cd03219">
    <property type="entry name" value="ABC_Mj1267_LivG_branched"/>
    <property type="match status" value="1"/>
</dbReference>
<dbReference type="PANTHER" id="PTHR45772:SF8">
    <property type="entry name" value="HIGH-AFFINITY BRANCHED-CHAIN AMINO ACID TRANSPORT ATP-BINDING PROTEIN"/>
    <property type="match status" value="1"/>
</dbReference>
<comment type="caution">
    <text evidence="5">The sequence shown here is derived from an EMBL/GenBank/DDBJ whole genome shotgun (WGS) entry which is preliminary data.</text>
</comment>
<evidence type="ECO:0000256" key="2">
    <source>
        <dbReference type="ARBA" id="ARBA00022741"/>
    </source>
</evidence>
<dbReference type="PANTHER" id="PTHR45772">
    <property type="entry name" value="CONSERVED COMPONENT OF ABC TRANSPORTER FOR NATURAL AMINO ACIDS-RELATED"/>
    <property type="match status" value="1"/>
</dbReference>